<evidence type="ECO:0000256" key="1">
    <source>
        <dbReference type="SAM" id="Phobius"/>
    </source>
</evidence>
<organism evidence="3 4">
    <name type="scientific">Robertmurraya siralis</name>
    <dbReference type="NCBI Taxonomy" id="77777"/>
    <lineage>
        <taxon>Bacteria</taxon>
        <taxon>Bacillati</taxon>
        <taxon>Bacillota</taxon>
        <taxon>Bacilli</taxon>
        <taxon>Bacillales</taxon>
        <taxon>Bacillaceae</taxon>
        <taxon>Robertmurraya</taxon>
    </lineage>
</organism>
<dbReference type="PANTHER" id="PTHR21180">
    <property type="entry name" value="ENDONUCLEASE/EXONUCLEASE/PHOSPHATASE FAMILY DOMAIN-CONTAINING PROTEIN 1"/>
    <property type="match status" value="1"/>
</dbReference>
<dbReference type="InterPro" id="IPR051675">
    <property type="entry name" value="Endo/Exo/Phosphatase_dom_1"/>
</dbReference>
<dbReference type="PANTHER" id="PTHR21180:SF32">
    <property type="entry name" value="ENDONUCLEASE_EXONUCLEASE_PHOSPHATASE FAMILY DOMAIN-CONTAINING PROTEIN 1"/>
    <property type="match status" value="1"/>
</dbReference>
<dbReference type="GO" id="GO:0015627">
    <property type="term" value="C:type II protein secretion system complex"/>
    <property type="evidence" value="ECO:0007669"/>
    <property type="project" value="TreeGrafter"/>
</dbReference>
<evidence type="ECO:0000259" key="2">
    <source>
        <dbReference type="SMART" id="SM00278"/>
    </source>
</evidence>
<name>A0A919WEC3_9BACI</name>
<keyword evidence="1" id="KW-0472">Membrane</keyword>
<protein>
    <submittedName>
        <fullName evidence="3">Competence protein CelA</fullName>
    </submittedName>
</protein>
<dbReference type="AlphaFoldDB" id="A0A919WEC3"/>
<gene>
    <name evidence="3" type="primary">comEA</name>
    <name evidence="3" type="ORF">J27TS8_03830</name>
</gene>
<keyword evidence="1" id="KW-1133">Transmembrane helix</keyword>
<dbReference type="GO" id="GO:0003677">
    <property type="term" value="F:DNA binding"/>
    <property type="evidence" value="ECO:0007669"/>
    <property type="project" value="InterPro"/>
</dbReference>
<evidence type="ECO:0000313" key="3">
    <source>
        <dbReference type="EMBL" id="GIN60390.1"/>
    </source>
</evidence>
<dbReference type="GO" id="GO:0015628">
    <property type="term" value="P:protein secretion by the type II secretion system"/>
    <property type="evidence" value="ECO:0007669"/>
    <property type="project" value="TreeGrafter"/>
</dbReference>
<dbReference type="SMART" id="SM00278">
    <property type="entry name" value="HhH1"/>
    <property type="match status" value="2"/>
</dbReference>
<dbReference type="Gene3D" id="1.10.150.310">
    <property type="entry name" value="Tex RuvX-like domain-like"/>
    <property type="match status" value="1"/>
</dbReference>
<proteinExistence type="predicted"/>
<accession>A0A919WEC3</accession>
<dbReference type="InterPro" id="IPR004509">
    <property type="entry name" value="Competence_ComEA_HhH"/>
</dbReference>
<sequence>MIEWIKEQKKYLAIVVVLAGLFSYYLFSSGASNDNERVEESWGSSAEPLQEELSDIEEQEDHDILVDVKGAVRSPGVYRASAGDRIKDVIESAGGITEDANPDATNFAMRVTDEMVVYVPKIGEEEAIGEGSLMDGGTDSANQKININKAAAPELETLPGIGPAKAEAIIEYRESNGPFKAIEDIMSISGFGEKTFEKLKESIVVK</sequence>
<dbReference type="GO" id="GO:0006281">
    <property type="term" value="P:DNA repair"/>
    <property type="evidence" value="ECO:0007669"/>
    <property type="project" value="InterPro"/>
</dbReference>
<dbReference type="Pfam" id="PF10531">
    <property type="entry name" value="SLBB"/>
    <property type="match status" value="1"/>
</dbReference>
<dbReference type="Pfam" id="PF12836">
    <property type="entry name" value="HHH_3"/>
    <property type="match status" value="1"/>
</dbReference>
<dbReference type="InterPro" id="IPR010994">
    <property type="entry name" value="RuvA_2-like"/>
</dbReference>
<comment type="caution">
    <text evidence="3">The sequence shown here is derived from an EMBL/GenBank/DDBJ whole genome shotgun (WGS) entry which is preliminary data.</text>
</comment>
<dbReference type="Proteomes" id="UP000682111">
    <property type="component" value="Unassembled WGS sequence"/>
</dbReference>
<feature type="domain" description="Helix-hairpin-helix DNA-binding motif class 1" evidence="2">
    <location>
        <begin position="183"/>
        <end position="202"/>
    </location>
</feature>
<feature type="domain" description="Helix-hairpin-helix DNA-binding motif class 1" evidence="2">
    <location>
        <begin position="153"/>
        <end position="172"/>
    </location>
</feature>
<feature type="transmembrane region" description="Helical" evidence="1">
    <location>
        <begin position="12"/>
        <end position="27"/>
    </location>
</feature>
<dbReference type="InterPro" id="IPR019554">
    <property type="entry name" value="Soluble_ligand-bd"/>
</dbReference>
<dbReference type="RefSeq" id="WP_212933152.1">
    <property type="nucleotide sequence ID" value="NZ_BORC01000001.1"/>
</dbReference>
<keyword evidence="4" id="KW-1185">Reference proteome</keyword>
<dbReference type="Gene3D" id="3.10.560.10">
    <property type="entry name" value="Outer membrane lipoprotein wza domain like"/>
    <property type="match status" value="1"/>
</dbReference>
<dbReference type="EMBL" id="BORC01000001">
    <property type="protein sequence ID" value="GIN60390.1"/>
    <property type="molecule type" value="Genomic_DNA"/>
</dbReference>
<reference evidence="3" key="1">
    <citation type="submission" date="2021-03" db="EMBL/GenBank/DDBJ databases">
        <title>Antimicrobial resistance genes in bacteria isolated from Japanese honey, and their potential for conferring macrolide and lincosamide resistance in the American foulbrood pathogen Paenibacillus larvae.</title>
        <authorList>
            <person name="Okamoto M."/>
            <person name="Kumagai M."/>
            <person name="Kanamori H."/>
            <person name="Takamatsu D."/>
        </authorList>
    </citation>
    <scope>NUCLEOTIDE SEQUENCE</scope>
    <source>
        <strain evidence="3">J27TS8</strain>
    </source>
</reference>
<dbReference type="InterPro" id="IPR003583">
    <property type="entry name" value="Hlx-hairpin-Hlx_DNA-bd_motif"/>
</dbReference>
<evidence type="ECO:0000313" key="4">
    <source>
        <dbReference type="Proteomes" id="UP000682111"/>
    </source>
</evidence>
<dbReference type="NCBIfam" id="TIGR00426">
    <property type="entry name" value="competence protein ComEA helix-hairpin-helix repeat region"/>
    <property type="match status" value="1"/>
</dbReference>
<dbReference type="SUPFAM" id="SSF47781">
    <property type="entry name" value="RuvA domain 2-like"/>
    <property type="match status" value="1"/>
</dbReference>
<keyword evidence="1" id="KW-0812">Transmembrane</keyword>